<evidence type="ECO:0000313" key="2">
    <source>
        <dbReference type="EMBL" id="HGZ78458.1"/>
    </source>
</evidence>
<feature type="transmembrane region" description="Helical" evidence="1">
    <location>
        <begin position="7"/>
        <end position="29"/>
    </location>
</feature>
<name>A0A832I778_9THEM</name>
<gene>
    <name evidence="2" type="ORF">ENW55_00540</name>
</gene>
<organism evidence="2">
    <name type="scientific">Pseudothermotoga hypogea</name>
    <dbReference type="NCBI Taxonomy" id="57487"/>
    <lineage>
        <taxon>Bacteria</taxon>
        <taxon>Thermotogati</taxon>
        <taxon>Thermotogota</taxon>
        <taxon>Thermotogae</taxon>
        <taxon>Thermotogales</taxon>
        <taxon>Thermotogaceae</taxon>
        <taxon>Pseudothermotoga</taxon>
    </lineage>
</organism>
<evidence type="ECO:0000256" key="1">
    <source>
        <dbReference type="SAM" id="Phobius"/>
    </source>
</evidence>
<dbReference type="AlphaFoldDB" id="A0A832I778"/>
<proteinExistence type="predicted"/>
<protein>
    <recommendedName>
        <fullName evidence="3">Prepilin-type N-terminal cleavage/methylation domain-containing protein</fullName>
    </recommendedName>
</protein>
<keyword evidence="1" id="KW-0472">Membrane</keyword>
<reference evidence="2" key="1">
    <citation type="journal article" date="2020" name="mSystems">
        <title>Genome- and Community-Level Interaction Insights into Carbon Utilization and Element Cycling Functions of Hydrothermarchaeota in Hydrothermal Sediment.</title>
        <authorList>
            <person name="Zhou Z."/>
            <person name="Liu Y."/>
            <person name="Xu W."/>
            <person name="Pan J."/>
            <person name="Luo Z.H."/>
            <person name="Li M."/>
        </authorList>
    </citation>
    <scope>NUCLEOTIDE SEQUENCE [LARGE SCALE GENOMIC DNA]</scope>
    <source>
        <strain evidence="2">SpSt-86</strain>
    </source>
</reference>
<dbReference type="InterPro" id="IPR045584">
    <property type="entry name" value="Pilin-like"/>
</dbReference>
<keyword evidence="1" id="KW-1133">Transmembrane helix</keyword>
<comment type="caution">
    <text evidence="2">The sequence shown here is derived from an EMBL/GenBank/DDBJ whole genome shotgun (WGS) entry which is preliminary data.</text>
</comment>
<dbReference type="EMBL" id="DTKQ01000006">
    <property type="protein sequence ID" value="HGZ78458.1"/>
    <property type="molecule type" value="Genomic_DNA"/>
</dbReference>
<sequence length="130" mass="14428">MKIGTSLVEVLISLVLIAIIVVFAFEAIANSLNTVNRQELEIKTMSLLNFTQSYLAEYRIGTQLPSNLVETINASFHGSNSSNVFPRIHTLQATTTSLNLSGSTIFYRVVQIEIRKTPNISESFVLFFGL</sequence>
<evidence type="ECO:0008006" key="3">
    <source>
        <dbReference type="Google" id="ProtNLM"/>
    </source>
</evidence>
<dbReference type="SUPFAM" id="SSF54523">
    <property type="entry name" value="Pili subunits"/>
    <property type="match status" value="1"/>
</dbReference>
<keyword evidence="1" id="KW-0812">Transmembrane</keyword>
<accession>A0A832I778</accession>